<dbReference type="InterPro" id="IPR012677">
    <property type="entry name" value="Nucleotide-bd_a/b_plait_sf"/>
</dbReference>
<evidence type="ECO:0000256" key="2">
    <source>
        <dbReference type="ARBA" id="ARBA00004123"/>
    </source>
</evidence>
<dbReference type="GO" id="GO:0003755">
    <property type="term" value="F:peptidyl-prolyl cis-trans isomerase activity"/>
    <property type="evidence" value="ECO:0007669"/>
    <property type="project" value="UniProtKB-KW"/>
</dbReference>
<dbReference type="EMBL" id="RXGB01002776">
    <property type="protein sequence ID" value="TMW93940.1"/>
    <property type="molecule type" value="Genomic_DNA"/>
</dbReference>
<accession>A0A6N2BK28</accession>
<dbReference type="InterPro" id="IPR035979">
    <property type="entry name" value="RBD_domain_sf"/>
</dbReference>
<dbReference type="SUPFAM" id="SSF54928">
    <property type="entry name" value="RNA-binding domain, RBD"/>
    <property type="match status" value="1"/>
</dbReference>
<dbReference type="SMART" id="SM00360">
    <property type="entry name" value="RRM"/>
    <property type="match status" value="1"/>
</dbReference>
<dbReference type="Pfam" id="PF00076">
    <property type="entry name" value="RRM_1"/>
    <property type="match status" value="1"/>
</dbReference>
<evidence type="ECO:0000256" key="1">
    <source>
        <dbReference type="ARBA" id="ARBA00000971"/>
    </source>
</evidence>
<proteinExistence type="predicted"/>
<keyword evidence="6" id="KW-0539">Nucleus</keyword>
<dbReference type="AlphaFoldDB" id="A0A6N2BK28"/>
<comment type="caution">
    <text evidence="9">The sequence shown here is derived from an EMBL/GenBank/DDBJ whole genome shotgun (WGS) entry which is preliminary data.</text>
</comment>
<dbReference type="PANTHER" id="PTHR45843">
    <property type="entry name" value="PEPTIDYL-PROLYL CIS-TRANS ISOMERASE-LIKE 4"/>
    <property type="match status" value="1"/>
</dbReference>
<evidence type="ECO:0000259" key="8">
    <source>
        <dbReference type="PROSITE" id="PS50102"/>
    </source>
</evidence>
<gene>
    <name evidence="9" type="ORF">EJD97_010961</name>
</gene>
<comment type="catalytic activity">
    <reaction evidence="1">
        <text>[protein]-peptidylproline (omega=180) = [protein]-peptidylproline (omega=0)</text>
        <dbReference type="Rhea" id="RHEA:16237"/>
        <dbReference type="Rhea" id="RHEA-COMP:10747"/>
        <dbReference type="Rhea" id="RHEA-COMP:10748"/>
        <dbReference type="ChEBI" id="CHEBI:83833"/>
        <dbReference type="ChEBI" id="CHEBI:83834"/>
        <dbReference type="EC" id="5.2.1.8"/>
    </reaction>
</comment>
<keyword evidence="7" id="KW-0694">RNA-binding</keyword>
<protein>
    <recommendedName>
        <fullName evidence="3">peptidylprolyl isomerase</fullName>
        <ecNumber evidence="3">5.2.1.8</ecNumber>
    </recommendedName>
</protein>
<dbReference type="InterPro" id="IPR035542">
    <property type="entry name" value="CRIP"/>
</dbReference>
<name>A0A6N2BK28_SOLCI</name>
<keyword evidence="5" id="KW-0413">Isomerase</keyword>
<dbReference type="PROSITE" id="PS50102">
    <property type="entry name" value="RRM"/>
    <property type="match status" value="1"/>
</dbReference>
<comment type="subcellular location">
    <subcellularLocation>
        <location evidence="2">Nucleus</location>
    </subcellularLocation>
</comment>
<evidence type="ECO:0000256" key="6">
    <source>
        <dbReference type="ARBA" id="ARBA00023242"/>
    </source>
</evidence>
<evidence type="ECO:0000256" key="4">
    <source>
        <dbReference type="ARBA" id="ARBA00023110"/>
    </source>
</evidence>
<dbReference type="GO" id="GO:0005634">
    <property type="term" value="C:nucleus"/>
    <property type="evidence" value="ECO:0007669"/>
    <property type="project" value="UniProtKB-SubCell"/>
</dbReference>
<dbReference type="EC" id="5.2.1.8" evidence="3"/>
<evidence type="ECO:0000313" key="9">
    <source>
        <dbReference type="EMBL" id="TMW93940.1"/>
    </source>
</evidence>
<dbReference type="InterPro" id="IPR000504">
    <property type="entry name" value="RRM_dom"/>
</dbReference>
<feature type="domain" description="RRM" evidence="8">
    <location>
        <begin position="8"/>
        <end position="86"/>
    </location>
</feature>
<sequence>MSMMINNSILWVWNLNSVTEDEDIYTIFSRFGIVISAQIIRDLETWDSHCYGFIEFEDNEACELAYFNMYNAIIDDRRIHVSFSHETILNIQQDNNQHE</sequence>
<evidence type="ECO:0000256" key="3">
    <source>
        <dbReference type="ARBA" id="ARBA00013194"/>
    </source>
</evidence>
<keyword evidence="4" id="KW-0697">Rotamase</keyword>
<reference evidence="9" key="1">
    <citation type="submission" date="2019-05" db="EMBL/GenBank/DDBJ databases">
        <title>The de novo reference genome and transcriptome assemblies of the wild tomato species Solanum chilense.</title>
        <authorList>
            <person name="Stam R."/>
            <person name="Nosenko T."/>
            <person name="Hoerger A.C."/>
            <person name="Stephan W."/>
            <person name="Seidel M.A."/>
            <person name="Kuhn J.M.M."/>
            <person name="Haberer G."/>
            <person name="Tellier A."/>
        </authorList>
    </citation>
    <scope>NUCLEOTIDE SEQUENCE</scope>
    <source>
        <tissue evidence="9">Mature leaves</tissue>
    </source>
</reference>
<organism evidence="9">
    <name type="scientific">Solanum chilense</name>
    <name type="common">Tomato</name>
    <name type="synonym">Lycopersicon chilense</name>
    <dbReference type="NCBI Taxonomy" id="4083"/>
    <lineage>
        <taxon>Eukaryota</taxon>
        <taxon>Viridiplantae</taxon>
        <taxon>Streptophyta</taxon>
        <taxon>Embryophyta</taxon>
        <taxon>Tracheophyta</taxon>
        <taxon>Spermatophyta</taxon>
        <taxon>Magnoliopsida</taxon>
        <taxon>eudicotyledons</taxon>
        <taxon>Gunneridae</taxon>
        <taxon>Pentapetalae</taxon>
        <taxon>asterids</taxon>
        <taxon>lamiids</taxon>
        <taxon>Solanales</taxon>
        <taxon>Solanaceae</taxon>
        <taxon>Solanoideae</taxon>
        <taxon>Solaneae</taxon>
        <taxon>Solanum</taxon>
        <taxon>Solanum subgen. Lycopersicon</taxon>
    </lineage>
</organism>
<dbReference type="PANTHER" id="PTHR45843:SF1">
    <property type="entry name" value="PEPTIDYL-PROLYL CIS-TRANS ISOMERASE-LIKE 4"/>
    <property type="match status" value="1"/>
</dbReference>
<evidence type="ECO:0000256" key="7">
    <source>
        <dbReference type="PROSITE-ProRule" id="PRU00176"/>
    </source>
</evidence>
<dbReference type="GO" id="GO:0003723">
    <property type="term" value="F:RNA binding"/>
    <property type="evidence" value="ECO:0007669"/>
    <property type="project" value="UniProtKB-UniRule"/>
</dbReference>
<dbReference type="Gene3D" id="3.30.70.330">
    <property type="match status" value="1"/>
</dbReference>
<evidence type="ECO:0000256" key="5">
    <source>
        <dbReference type="ARBA" id="ARBA00023235"/>
    </source>
</evidence>